<dbReference type="RefSeq" id="XP_016704280.1">
    <property type="nucleotide sequence ID" value="XM_016848791.1"/>
</dbReference>
<dbReference type="Proteomes" id="UP000818029">
    <property type="component" value="Chromosome D13"/>
</dbReference>
<dbReference type="InterPro" id="IPR002156">
    <property type="entry name" value="RNaseH_domain"/>
</dbReference>
<evidence type="ECO:0000259" key="1">
    <source>
        <dbReference type="Pfam" id="PF13456"/>
    </source>
</evidence>
<name>A0A1U8KPB5_GOSHI</name>
<dbReference type="GO" id="GO:0004523">
    <property type="term" value="F:RNA-DNA hybrid ribonuclease activity"/>
    <property type="evidence" value="ECO:0007669"/>
    <property type="project" value="InterPro"/>
</dbReference>
<evidence type="ECO:0000313" key="2">
    <source>
        <dbReference type="Proteomes" id="UP000818029"/>
    </source>
</evidence>
<dbReference type="InterPro" id="IPR012337">
    <property type="entry name" value="RNaseH-like_sf"/>
</dbReference>
<protein>
    <recommendedName>
        <fullName evidence="1">RNase H type-1 domain-containing protein</fullName>
    </recommendedName>
</protein>
<dbReference type="PANTHER" id="PTHR48475:SF1">
    <property type="entry name" value="RNASE H TYPE-1 DOMAIN-CONTAINING PROTEIN"/>
    <property type="match status" value="1"/>
</dbReference>
<dbReference type="GeneID" id="107919310"/>
<dbReference type="SUPFAM" id="SSF53098">
    <property type="entry name" value="Ribonuclease H-like"/>
    <property type="match status" value="1"/>
</dbReference>
<accession>A0A1U8KPB5</accession>
<reference evidence="2" key="1">
    <citation type="journal article" date="2020" name="Nat. Genet.">
        <title>Genomic diversifications of five Gossypium allopolyploid species and their impact on cotton improvement.</title>
        <authorList>
            <person name="Chen Z.J."/>
            <person name="Sreedasyam A."/>
            <person name="Ando A."/>
            <person name="Song Q."/>
            <person name="De Santiago L.M."/>
            <person name="Hulse-Kemp A.M."/>
            <person name="Ding M."/>
            <person name="Ye W."/>
            <person name="Kirkbride R.C."/>
            <person name="Jenkins J."/>
            <person name="Plott C."/>
            <person name="Lovell J."/>
            <person name="Lin Y.M."/>
            <person name="Vaughn R."/>
            <person name="Liu B."/>
            <person name="Simpson S."/>
            <person name="Scheffler B.E."/>
            <person name="Wen L."/>
            <person name="Saski C.A."/>
            <person name="Grover C.E."/>
            <person name="Hu G."/>
            <person name="Conover J.L."/>
            <person name="Carlson J.W."/>
            <person name="Shu S."/>
            <person name="Boston L.B."/>
            <person name="Williams M."/>
            <person name="Peterson D.G."/>
            <person name="McGee K."/>
            <person name="Jones D.C."/>
            <person name="Wendel J.F."/>
            <person name="Stelly D.M."/>
            <person name="Grimwood J."/>
            <person name="Schmutz J."/>
        </authorList>
    </citation>
    <scope>NUCLEOTIDE SEQUENCE [LARGE SCALE GENOMIC DNA]</scope>
    <source>
        <strain evidence="2">cv. TM-1</strain>
    </source>
</reference>
<reference evidence="3" key="2">
    <citation type="submission" date="2025-08" db="UniProtKB">
        <authorList>
            <consortium name="RefSeq"/>
        </authorList>
    </citation>
    <scope>IDENTIFICATION</scope>
</reference>
<sequence>MGIRVAIERKIKILEVYGDSALVIYQLKGEWETRDPKLVRYRKLVLELIKEFDSVGFCYLPQDENQMADFLATVASMIKVNKPEDMKPIQISIHETPASCYSIEEEENDDHPWYQDILRYVKNREYPNRVTKNDERTLRRLAIDYVLDGEILYKRGKDQVLLRCVDAVEAKKILEEVHEGARRVGGAGEAARRWSKERWRLINGQLHDVRLK</sequence>
<dbReference type="GO" id="GO:0003676">
    <property type="term" value="F:nucleic acid binding"/>
    <property type="evidence" value="ECO:0007669"/>
    <property type="project" value="InterPro"/>
</dbReference>
<dbReference type="AlphaFoldDB" id="A0A1U8KPB5"/>
<evidence type="ECO:0000313" key="3">
    <source>
        <dbReference type="RefSeq" id="XP_016704280.1"/>
    </source>
</evidence>
<dbReference type="InterPro" id="IPR036397">
    <property type="entry name" value="RNaseH_sf"/>
</dbReference>
<feature type="domain" description="RNase H type-1" evidence="1">
    <location>
        <begin position="1"/>
        <end position="73"/>
    </location>
</feature>
<keyword evidence="2" id="KW-1185">Reference proteome</keyword>
<dbReference type="KEGG" id="ghi:107919310"/>
<proteinExistence type="predicted"/>
<dbReference type="Pfam" id="PF13456">
    <property type="entry name" value="RVT_3"/>
    <property type="match status" value="1"/>
</dbReference>
<dbReference type="PaxDb" id="3635-A0A1U8KPB5"/>
<gene>
    <name evidence="3" type="primary">LOC107919310</name>
</gene>
<organism evidence="2 3">
    <name type="scientific">Gossypium hirsutum</name>
    <name type="common">Upland cotton</name>
    <name type="synonym">Gossypium mexicanum</name>
    <dbReference type="NCBI Taxonomy" id="3635"/>
    <lineage>
        <taxon>Eukaryota</taxon>
        <taxon>Viridiplantae</taxon>
        <taxon>Streptophyta</taxon>
        <taxon>Embryophyta</taxon>
        <taxon>Tracheophyta</taxon>
        <taxon>Spermatophyta</taxon>
        <taxon>Magnoliopsida</taxon>
        <taxon>eudicotyledons</taxon>
        <taxon>Gunneridae</taxon>
        <taxon>Pentapetalae</taxon>
        <taxon>rosids</taxon>
        <taxon>malvids</taxon>
        <taxon>Malvales</taxon>
        <taxon>Malvaceae</taxon>
        <taxon>Malvoideae</taxon>
        <taxon>Gossypium</taxon>
    </lineage>
</organism>
<dbReference type="PANTHER" id="PTHR48475">
    <property type="entry name" value="RIBONUCLEASE H"/>
    <property type="match status" value="1"/>
</dbReference>
<dbReference type="Gene3D" id="3.30.420.10">
    <property type="entry name" value="Ribonuclease H-like superfamily/Ribonuclease H"/>
    <property type="match status" value="1"/>
</dbReference>